<dbReference type="PANTHER" id="PTHR43000">
    <property type="entry name" value="DTDP-D-GLUCOSE 4,6-DEHYDRATASE-RELATED"/>
    <property type="match status" value="1"/>
</dbReference>
<dbReference type="EMBL" id="CAEZXM010000251">
    <property type="protein sequence ID" value="CAB4701715.1"/>
    <property type="molecule type" value="Genomic_DNA"/>
</dbReference>
<reference evidence="3" key="1">
    <citation type="submission" date="2020-05" db="EMBL/GenBank/DDBJ databases">
        <authorList>
            <person name="Chiriac C."/>
            <person name="Salcher M."/>
            <person name="Ghai R."/>
            <person name="Kavagutti S V."/>
        </authorList>
    </citation>
    <scope>NUCLEOTIDE SEQUENCE</scope>
</reference>
<feature type="domain" description="NAD-dependent epimerase/dehydratase" evidence="2">
    <location>
        <begin position="22"/>
        <end position="246"/>
    </location>
</feature>
<dbReference type="InterPro" id="IPR036291">
    <property type="entry name" value="NAD(P)-bd_dom_sf"/>
</dbReference>
<comment type="similarity">
    <text evidence="1">Belongs to the NAD(P)-dependent epimerase/dehydratase family.</text>
</comment>
<dbReference type="AlphaFoldDB" id="A0A6J6PY31"/>
<evidence type="ECO:0000256" key="1">
    <source>
        <dbReference type="ARBA" id="ARBA00007637"/>
    </source>
</evidence>
<organism evidence="3">
    <name type="scientific">freshwater metagenome</name>
    <dbReference type="NCBI Taxonomy" id="449393"/>
    <lineage>
        <taxon>unclassified sequences</taxon>
        <taxon>metagenomes</taxon>
        <taxon>ecological metagenomes</taxon>
    </lineage>
</organism>
<name>A0A6J6PY31_9ZZZZ</name>
<dbReference type="Gene3D" id="3.40.50.720">
    <property type="entry name" value="NAD(P)-binding Rossmann-like Domain"/>
    <property type="match status" value="1"/>
</dbReference>
<evidence type="ECO:0000313" key="3">
    <source>
        <dbReference type="EMBL" id="CAB4701715.1"/>
    </source>
</evidence>
<proteinExistence type="inferred from homology"/>
<dbReference type="Pfam" id="PF01370">
    <property type="entry name" value="Epimerase"/>
    <property type="match status" value="1"/>
</dbReference>
<gene>
    <name evidence="3" type="ORF">UFOPK2366_01293</name>
</gene>
<sequence length="359" mass="39478">MRAASSKRTLLVADYSLPSATVVTGAAGWLGRALVHHLSTDSGAYKRYGVLRALVLNEQEAQAVRDVSANAETVIGSVTDPRSLERLLDGLPADTDVIHTAGVIHPGKVSDFFDVNSTGAANMAHAVHRAGLRRMVHVSSNSPFGTNPSEHDTFRAHEPYNPYLGYGKSKMQGELAVLAQVEQGLDAVIVRPPWFYGPLQPPRQTTFFRMVRGGKFPKFGAGNQRRSMVFVDNLVQGIVRAELTPNTSGRGYWIADARPYTVNEIIETVGRALKDEGYEVKPGAMKLPVFAGRIAERADRLIQGTGRYQQQLHVMGEMAHSIACDIEAAREELGYDPQFELYDGMRRSIQWCRAEGLEL</sequence>
<protein>
    <submittedName>
        <fullName evidence="3">Unannotated protein</fullName>
    </submittedName>
</protein>
<accession>A0A6J6PY31</accession>
<evidence type="ECO:0000259" key="2">
    <source>
        <dbReference type="Pfam" id="PF01370"/>
    </source>
</evidence>
<dbReference type="SUPFAM" id="SSF51735">
    <property type="entry name" value="NAD(P)-binding Rossmann-fold domains"/>
    <property type="match status" value="1"/>
</dbReference>
<dbReference type="InterPro" id="IPR001509">
    <property type="entry name" value="Epimerase_deHydtase"/>
</dbReference>